<keyword evidence="5 16" id="KW-0679">Respiratory chain</keyword>
<evidence type="ECO:0000259" key="18">
    <source>
        <dbReference type="PROSITE" id="PS50857"/>
    </source>
</evidence>
<dbReference type="Gene3D" id="1.10.287.90">
    <property type="match status" value="1"/>
</dbReference>
<dbReference type="InterPro" id="IPR011759">
    <property type="entry name" value="Cyt_c_oxidase_su2_TM_dom"/>
</dbReference>
<evidence type="ECO:0000256" key="13">
    <source>
        <dbReference type="ARBA" id="ARBA00023008"/>
    </source>
</evidence>
<comment type="subcellular location">
    <subcellularLocation>
        <location evidence="1 16">Mitochondrion inner membrane</location>
        <topology evidence="1 16">Multi-pass membrane protein</topology>
    </subcellularLocation>
</comment>
<dbReference type="CDD" id="cd13912">
    <property type="entry name" value="CcO_II_C"/>
    <property type="match status" value="1"/>
</dbReference>
<feature type="domain" description="Cytochrome oxidase subunit II copper A binding" evidence="18">
    <location>
        <begin position="101"/>
        <end position="236"/>
    </location>
</feature>
<evidence type="ECO:0000256" key="11">
    <source>
        <dbReference type="ARBA" id="ARBA00022982"/>
    </source>
</evidence>
<dbReference type="InterPro" id="IPR001505">
    <property type="entry name" value="Copper_CuA"/>
</dbReference>
<dbReference type="AlphaFoldDB" id="A0A0H4KD80"/>
<dbReference type="Pfam" id="PF00116">
    <property type="entry name" value="COX2"/>
    <property type="match status" value="1"/>
</dbReference>
<dbReference type="GO" id="GO:0005743">
    <property type="term" value="C:mitochondrial inner membrane"/>
    <property type="evidence" value="ECO:0007669"/>
    <property type="project" value="UniProtKB-SubCell"/>
</dbReference>
<dbReference type="GO" id="GO:0042773">
    <property type="term" value="P:ATP synthesis coupled electron transport"/>
    <property type="evidence" value="ECO:0007669"/>
    <property type="project" value="TreeGrafter"/>
</dbReference>
<evidence type="ECO:0000256" key="15">
    <source>
        <dbReference type="ARBA" id="ARBA00049512"/>
    </source>
</evidence>
<evidence type="ECO:0000256" key="1">
    <source>
        <dbReference type="ARBA" id="ARBA00004448"/>
    </source>
</evidence>
<dbReference type="Pfam" id="PF02790">
    <property type="entry name" value="COX2_TM"/>
    <property type="match status" value="1"/>
</dbReference>
<feature type="domain" description="Cytochrome oxidase subunit II transmembrane region profile" evidence="19">
    <location>
        <begin position="10"/>
        <end position="100"/>
    </location>
</feature>
<keyword evidence="4 16" id="KW-0813">Transport</keyword>
<gene>
    <name evidence="20" type="primary">cox2</name>
</gene>
<keyword evidence="7 16" id="KW-0479">Metal-binding</keyword>
<dbReference type="PROSITE" id="PS50857">
    <property type="entry name" value="COX2_CUA"/>
    <property type="match status" value="1"/>
</dbReference>
<evidence type="ECO:0000256" key="17">
    <source>
        <dbReference type="SAM" id="Phobius"/>
    </source>
</evidence>
<dbReference type="GeneID" id="25021101"/>
<geneLocation type="mitochondrion" evidence="20"/>
<keyword evidence="8 16" id="KW-0999">Mitochondrion inner membrane</keyword>
<organism evidence="20">
    <name type="scientific">Crella elegans</name>
    <name type="common">Mediterranean sponge</name>
    <dbReference type="NCBI Taxonomy" id="252961"/>
    <lineage>
        <taxon>Eukaryota</taxon>
        <taxon>Metazoa</taxon>
        <taxon>Porifera</taxon>
        <taxon>Demospongiae</taxon>
        <taxon>Heteroscleromorpha</taxon>
        <taxon>Poecilosclerida</taxon>
        <taxon>Crellidae</taxon>
        <taxon>Crella</taxon>
    </lineage>
</organism>
<dbReference type="InterPro" id="IPR045187">
    <property type="entry name" value="CcO_II"/>
</dbReference>
<dbReference type="SUPFAM" id="SSF49503">
    <property type="entry name" value="Cupredoxins"/>
    <property type="match status" value="1"/>
</dbReference>
<keyword evidence="11 16" id="KW-0249">Electron transport</keyword>
<comment type="similarity">
    <text evidence="2 16">Belongs to the cytochrome c oxidase subunit 2 family.</text>
</comment>
<dbReference type="EMBL" id="KR911862">
    <property type="protein sequence ID" value="AKO90230.1"/>
    <property type="molecule type" value="Genomic_DNA"/>
</dbReference>
<dbReference type="Gene3D" id="2.60.40.420">
    <property type="entry name" value="Cupredoxins - blue copper proteins"/>
    <property type="match status" value="1"/>
</dbReference>
<proteinExistence type="inferred from homology"/>
<keyword evidence="14 16" id="KW-0472">Membrane</keyword>
<evidence type="ECO:0000256" key="2">
    <source>
        <dbReference type="ARBA" id="ARBA00007866"/>
    </source>
</evidence>
<dbReference type="GO" id="GO:0005507">
    <property type="term" value="F:copper ion binding"/>
    <property type="evidence" value="ECO:0007669"/>
    <property type="project" value="InterPro"/>
</dbReference>
<evidence type="ECO:0000256" key="8">
    <source>
        <dbReference type="ARBA" id="ARBA00022792"/>
    </source>
</evidence>
<dbReference type="PROSITE" id="PS50999">
    <property type="entry name" value="COX2_TM"/>
    <property type="match status" value="1"/>
</dbReference>
<dbReference type="PANTHER" id="PTHR22888:SF9">
    <property type="entry name" value="CYTOCHROME C OXIDASE SUBUNIT 2"/>
    <property type="match status" value="1"/>
</dbReference>
<comment type="cofactor">
    <cofactor evidence="16">
        <name>Cu cation</name>
        <dbReference type="ChEBI" id="CHEBI:23378"/>
    </cofactor>
    <text evidence="16">Binds a copper A center.</text>
</comment>
<keyword evidence="9" id="KW-0460">Magnesium</keyword>
<dbReference type="InterPro" id="IPR034210">
    <property type="entry name" value="CcO_II_C"/>
</dbReference>
<evidence type="ECO:0000256" key="5">
    <source>
        <dbReference type="ARBA" id="ARBA00022660"/>
    </source>
</evidence>
<comment type="catalytic activity">
    <reaction evidence="15">
        <text>4 Fe(II)-[cytochrome c] + O2 + 8 H(+)(in) = 4 Fe(III)-[cytochrome c] + 2 H2O + 4 H(+)(out)</text>
        <dbReference type="Rhea" id="RHEA:11436"/>
        <dbReference type="Rhea" id="RHEA-COMP:10350"/>
        <dbReference type="Rhea" id="RHEA-COMP:14399"/>
        <dbReference type="ChEBI" id="CHEBI:15377"/>
        <dbReference type="ChEBI" id="CHEBI:15378"/>
        <dbReference type="ChEBI" id="CHEBI:15379"/>
        <dbReference type="ChEBI" id="CHEBI:29033"/>
        <dbReference type="ChEBI" id="CHEBI:29034"/>
        <dbReference type="EC" id="7.1.1.9"/>
    </reaction>
    <physiologicalReaction direction="left-to-right" evidence="15">
        <dbReference type="Rhea" id="RHEA:11437"/>
    </physiologicalReaction>
</comment>
<feature type="transmembrane region" description="Helical" evidence="17">
    <location>
        <begin position="36"/>
        <end position="56"/>
    </location>
</feature>
<dbReference type="InterPro" id="IPR002429">
    <property type="entry name" value="CcO_II-like_C"/>
</dbReference>
<dbReference type="RefSeq" id="YP_009158773.1">
    <property type="nucleotide sequence ID" value="NC_027520.1"/>
</dbReference>
<dbReference type="NCBIfam" id="TIGR02866">
    <property type="entry name" value="CoxB"/>
    <property type="match status" value="1"/>
</dbReference>
<dbReference type="GO" id="GO:0004129">
    <property type="term" value="F:cytochrome-c oxidase activity"/>
    <property type="evidence" value="ECO:0007669"/>
    <property type="project" value="UniProtKB-EC"/>
</dbReference>
<evidence type="ECO:0000256" key="12">
    <source>
        <dbReference type="ARBA" id="ARBA00022989"/>
    </source>
</evidence>
<feature type="transmembrane region" description="Helical" evidence="17">
    <location>
        <begin position="68"/>
        <end position="87"/>
    </location>
</feature>
<evidence type="ECO:0000256" key="10">
    <source>
        <dbReference type="ARBA" id="ARBA00022967"/>
    </source>
</evidence>
<dbReference type="InterPro" id="IPR036257">
    <property type="entry name" value="Cyt_c_oxidase_su2_TM_sf"/>
</dbReference>
<evidence type="ECO:0000256" key="3">
    <source>
        <dbReference type="ARBA" id="ARBA00015946"/>
    </source>
</evidence>
<dbReference type="PRINTS" id="PR01166">
    <property type="entry name" value="CYCOXIDASEII"/>
</dbReference>
<keyword evidence="13 16" id="KW-0186">Copper</keyword>
<evidence type="ECO:0000256" key="14">
    <source>
        <dbReference type="ARBA" id="ARBA00023136"/>
    </source>
</evidence>
<dbReference type="SUPFAM" id="SSF81464">
    <property type="entry name" value="Cytochrome c oxidase subunit II-like, transmembrane region"/>
    <property type="match status" value="1"/>
</dbReference>
<dbReference type="GO" id="GO:0016491">
    <property type="term" value="F:oxidoreductase activity"/>
    <property type="evidence" value="ECO:0007669"/>
    <property type="project" value="UniProtKB-KW"/>
</dbReference>
<accession>A0A0H4KD80</accession>
<evidence type="ECO:0000256" key="6">
    <source>
        <dbReference type="ARBA" id="ARBA00022692"/>
    </source>
</evidence>
<keyword evidence="6 16" id="KW-0812">Transmembrane</keyword>
<keyword evidence="12 17" id="KW-1133">Transmembrane helix</keyword>
<evidence type="ECO:0000313" key="20">
    <source>
        <dbReference type="EMBL" id="AKO90230.1"/>
    </source>
</evidence>
<evidence type="ECO:0000256" key="7">
    <source>
        <dbReference type="ARBA" id="ARBA00022723"/>
    </source>
</evidence>
<evidence type="ECO:0000256" key="16">
    <source>
        <dbReference type="RuleBase" id="RU000457"/>
    </source>
</evidence>
<keyword evidence="10" id="KW-1278">Translocase</keyword>
<dbReference type="PANTHER" id="PTHR22888">
    <property type="entry name" value="CYTOCHROME C OXIDASE, SUBUNIT II"/>
    <property type="match status" value="1"/>
</dbReference>
<keyword evidence="16 20" id="KW-0496">Mitochondrion</keyword>
<comment type="function">
    <text evidence="16">Component of the cytochrome c oxidase, the last enzyme in the mitochondrial electron transport chain which drives oxidative phosphorylation. The respiratory chain contains 3 multisubunit complexes succinate dehydrogenase (complex II, CII), ubiquinol-cytochrome c oxidoreductase (cytochrome b-c1 complex, complex III, CIII) and cytochrome c oxidase (complex IV, CIV), that cooperate to transfer electrons derived from NADH and succinate to molecular oxygen, creating an electrochemical gradient over the inner membrane that drives transmembrane transport and the ATP synthase. Cytochrome c oxidase is the component of the respiratory chain that catalyzes the reduction of oxygen to water. Electrons originating from reduced cytochrome c in the intermembrane space (IMS) are transferred via the dinuclear copper A center (CU(A)) of subunit 2 and heme A of subunit 1 to the active site in subunit 1, a binuclear center (BNC) formed by heme A3 and copper B (CU(B)). The BNC reduces molecular oxygen to 2 water molecules using 4 electrons from cytochrome c in the IMS and 4 protons from the mitochondrial matrix.</text>
</comment>
<dbReference type="InterPro" id="IPR014222">
    <property type="entry name" value="Cyt_c_oxidase_su2"/>
</dbReference>
<keyword evidence="20" id="KW-0560">Oxidoreductase</keyword>
<dbReference type="PROSITE" id="PS00078">
    <property type="entry name" value="COX2"/>
    <property type="match status" value="1"/>
</dbReference>
<dbReference type="FunFam" id="2.60.40.420:FF:000001">
    <property type="entry name" value="Cytochrome c oxidase subunit 2"/>
    <property type="match status" value="1"/>
</dbReference>
<name>A0A0H4KD80_CREEL</name>
<evidence type="ECO:0000256" key="4">
    <source>
        <dbReference type="ARBA" id="ARBA00022448"/>
    </source>
</evidence>
<evidence type="ECO:0000256" key="9">
    <source>
        <dbReference type="ARBA" id="ARBA00022842"/>
    </source>
</evidence>
<dbReference type="InterPro" id="IPR008972">
    <property type="entry name" value="Cupredoxin"/>
</dbReference>
<evidence type="ECO:0000259" key="19">
    <source>
        <dbReference type="PROSITE" id="PS50999"/>
    </source>
</evidence>
<sequence length="238" mass="27203">MDLGLLKKDIPEFWQVGFQDGGSPTMEEIVFFHDEVMEILIFIIIFVLWFIIKALMTKFYNKYLFQGALIEVIWTLLPGVVLVYIALPSLKLLYLMDEVVNPGLTIKVVGHQWYWSYEYSDYGVETKEFDSYMIPAIELKKGDYRLLDVDNRLIVPIQTEVRVLVTGGDVLHSFAVPSLSVKIDAVPGRLNQANFFLNRPGVFYGQCSEICGANHSFMPIVVEGVSLEKYVSWVEALE</sequence>
<protein>
    <recommendedName>
        <fullName evidence="3 16">Cytochrome c oxidase subunit 2</fullName>
    </recommendedName>
</protein>
<reference evidence="20" key="1">
    <citation type="journal article" date="2015" name="Genome Biol. Evol.">
        <title>Cytonuclear Interactions in the Evolution of Animal Mitochondrial tRNA Metabolism.</title>
        <authorList>
            <person name="Pett W."/>
            <person name="Lavrov D.V."/>
        </authorList>
    </citation>
    <scope>NUCLEOTIDE SEQUENCE</scope>
</reference>